<accession>A0AAW2XF16</accession>
<evidence type="ECO:0000313" key="1">
    <source>
        <dbReference type="EMBL" id="KAL0452689.1"/>
    </source>
</evidence>
<reference evidence="1" key="1">
    <citation type="submission" date="2020-06" db="EMBL/GenBank/DDBJ databases">
        <authorList>
            <person name="Li T."/>
            <person name="Hu X."/>
            <person name="Zhang T."/>
            <person name="Song X."/>
            <person name="Zhang H."/>
            <person name="Dai N."/>
            <person name="Sheng W."/>
            <person name="Hou X."/>
            <person name="Wei L."/>
        </authorList>
    </citation>
    <scope>NUCLEOTIDE SEQUENCE</scope>
    <source>
        <strain evidence="1">KEN1</strain>
        <tissue evidence="1">Leaf</tissue>
    </source>
</reference>
<dbReference type="AlphaFoldDB" id="A0AAW2XF16"/>
<name>A0AAW2XF16_9LAMI</name>
<dbReference type="EMBL" id="JACGWN010000004">
    <property type="protein sequence ID" value="KAL0452689.1"/>
    <property type="molecule type" value="Genomic_DNA"/>
</dbReference>
<comment type="caution">
    <text evidence="1">The sequence shown here is derived from an EMBL/GenBank/DDBJ whole genome shotgun (WGS) entry which is preliminary data.</text>
</comment>
<organism evidence="1">
    <name type="scientific">Sesamum latifolium</name>
    <dbReference type="NCBI Taxonomy" id="2727402"/>
    <lineage>
        <taxon>Eukaryota</taxon>
        <taxon>Viridiplantae</taxon>
        <taxon>Streptophyta</taxon>
        <taxon>Embryophyta</taxon>
        <taxon>Tracheophyta</taxon>
        <taxon>Spermatophyta</taxon>
        <taxon>Magnoliopsida</taxon>
        <taxon>eudicotyledons</taxon>
        <taxon>Gunneridae</taxon>
        <taxon>Pentapetalae</taxon>
        <taxon>asterids</taxon>
        <taxon>lamiids</taxon>
        <taxon>Lamiales</taxon>
        <taxon>Pedaliaceae</taxon>
        <taxon>Sesamum</taxon>
    </lineage>
</organism>
<protein>
    <submittedName>
        <fullName evidence="1">Uncharacterized protein</fullName>
    </submittedName>
</protein>
<sequence length="69" mass="7725">MPSSLQLHRINPLNHTGCAAAVALHQRQSKPTWVCPVSGEVPENALHHHTTRCRPPSAVRRWCGRSRLL</sequence>
<reference evidence="1" key="2">
    <citation type="journal article" date="2024" name="Plant">
        <title>Genomic evolution and insights into agronomic trait innovations of Sesamum species.</title>
        <authorList>
            <person name="Miao H."/>
            <person name="Wang L."/>
            <person name="Qu L."/>
            <person name="Liu H."/>
            <person name="Sun Y."/>
            <person name="Le M."/>
            <person name="Wang Q."/>
            <person name="Wei S."/>
            <person name="Zheng Y."/>
            <person name="Lin W."/>
            <person name="Duan Y."/>
            <person name="Cao H."/>
            <person name="Xiong S."/>
            <person name="Wang X."/>
            <person name="Wei L."/>
            <person name="Li C."/>
            <person name="Ma Q."/>
            <person name="Ju M."/>
            <person name="Zhao R."/>
            <person name="Li G."/>
            <person name="Mu C."/>
            <person name="Tian Q."/>
            <person name="Mei H."/>
            <person name="Zhang T."/>
            <person name="Gao T."/>
            <person name="Zhang H."/>
        </authorList>
    </citation>
    <scope>NUCLEOTIDE SEQUENCE</scope>
    <source>
        <strain evidence="1">KEN1</strain>
    </source>
</reference>
<gene>
    <name evidence="1" type="ORF">Slati_1247000</name>
</gene>
<proteinExistence type="predicted"/>